<dbReference type="InterPro" id="IPR036397">
    <property type="entry name" value="RNaseH_sf"/>
</dbReference>
<evidence type="ECO:0000313" key="2">
    <source>
        <dbReference type="Proteomes" id="UP000499080"/>
    </source>
</evidence>
<gene>
    <name evidence="1" type="ORF">AVEN_244757_1</name>
</gene>
<comment type="caution">
    <text evidence="1">The sequence shown here is derived from an EMBL/GenBank/DDBJ whole genome shotgun (WGS) entry which is preliminary data.</text>
</comment>
<proteinExistence type="predicted"/>
<dbReference type="GO" id="GO:0003676">
    <property type="term" value="F:nucleic acid binding"/>
    <property type="evidence" value="ECO:0007669"/>
    <property type="project" value="InterPro"/>
</dbReference>
<keyword evidence="2" id="KW-1185">Reference proteome</keyword>
<dbReference type="EMBL" id="BGPR01000105">
    <property type="protein sequence ID" value="GBL94776.1"/>
    <property type="molecule type" value="Genomic_DNA"/>
</dbReference>
<accession>A0A4Y2BTZ6</accession>
<dbReference type="Proteomes" id="UP000499080">
    <property type="component" value="Unassembled WGS sequence"/>
</dbReference>
<evidence type="ECO:0000313" key="1">
    <source>
        <dbReference type="EMBL" id="GBL94776.1"/>
    </source>
</evidence>
<sequence length="83" mass="9622">MTPSLNMPGSLRRMASRFLSDYFLFPKLKEHLSGTRLSSDSDVKTAAENWFNEQGCDFDQGWLNKLVLRSDESLNRFVDFVEK</sequence>
<protein>
    <recommendedName>
        <fullName evidence="3">HTH CENPB-type domain-containing protein</fullName>
    </recommendedName>
</protein>
<evidence type="ECO:0008006" key="3">
    <source>
        <dbReference type="Google" id="ProtNLM"/>
    </source>
</evidence>
<organism evidence="1 2">
    <name type="scientific">Araneus ventricosus</name>
    <name type="common">Orbweaver spider</name>
    <name type="synonym">Epeira ventricosa</name>
    <dbReference type="NCBI Taxonomy" id="182803"/>
    <lineage>
        <taxon>Eukaryota</taxon>
        <taxon>Metazoa</taxon>
        <taxon>Ecdysozoa</taxon>
        <taxon>Arthropoda</taxon>
        <taxon>Chelicerata</taxon>
        <taxon>Arachnida</taxon>
        <taxon>Araneae</taxon>
        <taxon>Araneomorphae</taxon>
        <taxon>Entelegynae</taxon>
        <taxon>Araneoidea</taxon>
        <taxon>Araneidae</taxon>
        <taxon>Araneus</taxon>
    </lineage>
</organism>
<reference evidence="1 2" key="1">
    <citation type="journal article" date="2019" name="Sci. Rep.">
        <title>Orb-weaving spider Araneus ventricosus genome elucidates the spidroin gene catalogue.</title>
        <authorList>
            <person name="Kono N."/>
            <person name="Nakamura H."/>
            <person name="Ohtoshi R."/>
            <person name="Moran D.A.P."/>
            <person name="Shinohara A."/>
            <person name="Yoshida Y."/>
            <person name="Fujiwara M."/>
            <person name="Mori M."/>
            <person name="Tomita M."/>
            <person name="Arakawa K."/>
        </authorList>
    </citation>
    <scope>NUCLEOTIDE SEQUENCE [LARGE SCALE GENOMIC DNA]</scope>
</reference>
<dbReference type="Gene3D" id="3.30.420.10">
    <property type="entry name" value="Ribonuclease H-like superfamily/Ribonuclease H"/>
    <property type="match status" value="1"/>
</dbReference>
<dbReference type="OrthoDB" id="616263at2759"/>
<dbReference type="AlphaFoldDB" id="A0A4Y2BTZ6"/>
<name>A0A4Y2BTZ6_ARAVE</name>